<dbReference type="Gene3D" id="2.40.50.140">
    <property type="entry name" value="Nucleic acid-binding proteins"/>
    <property type="match status" value="1"/>
</dbReference>
<protein>
    <submittedName>
        <fullName evidence="2">Uncharacterized protein</fullName>
    </submittedName>
</protein>
<dbReference type="Proteomes" id="UP001154282">
    <property type="component" value="Unassembled WGS sequence"/>
</dbReference>
<sequence length="252" mass="28317">MQWYYLGCALCSKAAIDYDGVDKWCDDHRRLVPQQTQNFYKLRVTVDDNTGSAAFVLLGRAADLLVGLTANDLSTRFPYQRNVLPQELLALEGRDFTFDVQLPKPEYGSRGPPEFTVLAVTEQEQPNSCSPALGRRARNAMSHTPPPNSPHKMPLASPYVVPTMPNASVDHGPSVASPSGSSQLAFSTPPRRPYSSSVSGNLLRTLQMLMCRTRTSVQRKRSRRNHLLRRRKLVLQVLRVVLQLLLKKPMFR</sequence>
<dbReference type="EMBL" id="CAMGYJ010000002">
    <property type="protein sequence ID" value="CAI0376346.1"/>
    <property type="molecule type" value="Genomic_DNA"/>
</dbReference>
<dbReference type="PANTHER" id="PTHR47165:SF4">
    <property type="entry name" value="OS03G0429900 PROTEIN"/>
    <property type="match status" value="1"/>
</dbReference>
<evidence type="ECO:0000313" key="2">
    <source>
        <dbReference type="EMBL" id="CAI0376346.1"/>
    </source>
</evidence>
<comment type="caution">
    <text evidence="2">The sequence shown here is derived from an EMBL/GenBank/DDBJ whole genome shotgun (WGS) entry which is preliminary data.</text>
</comment>
<proteinExistence type="predicted"/>
<dbReference type="PANTHER" id="PTHR47165">
    <property type="entry name" value="OS03G0429900 PROTEIN"/>
    <property type="match status" value="1"/>
</dbReference>
<accession>A0AAV0GUI1</accession>
<keyword evidence="3" id="KW-1185">Reference proteome</keyword>
<evidence type="ECO:0000313" key="3">
    <source>
        <dbReference type="Proteomes" id="UP001154282"/>
    </source>
</evidence>
<dbReference type="InterPro" id="IPR012340">
    <property type="entry name" value="NA-bd_OB-fold"/>
</dbReference>
<gene>
    <name evidence="2" type="ORF">LITE_LOCUS973</name>
</gene>
<dbReference type="SUPFAM" id="SSF50249">
    <property type="entry name" value="Nucleic acid-binding proteins"/>
    <property type="match status" value="1"/>
</dbReference>
<feature type="compositionally biased region" description="Polar residues" evidence="1">
    <location>
        <begin position="176"/>
        <end position="186"/>
    </location>
</feature>
<feature type="region of interest" description="Disordered" evidence="1">
    <location>
        <begin position="124"/>
        <end position="198"/>
    </location>
</feature>
<organism evidence="2 3">
    <name type="scientific">Linum tenue</name>
    <dbReference type="NCBI Taxonomy" id="586396"/>
    <lineage>
        <taxon>Eukaryota</taxon>
        <taxon>Viridiplantae</taxon>
        <taxon>Streptophyta</taxon>
        <taxon>Embryophyta</taxon>
        <taxon>Tracheophyta</taxon>
        <taxon>Spermatophyta</taxon>
        <taxon>Magnoliopsida</taxon>
        <taxon>eudicotyledons</taxon>
        <taxon>Gunneridae</taxon>
        <taxon>Pentapetalae</taxon>
        <taxon>rosids</taxon>
        <taxon>fabids</taxon>
        <taxon>Malpighiales</taxon>
        <taxon>Linaceae</taxon>
        <taxon>Linum</taxon>
    </lineage>
</organism>
<evidence type="ECO:0000256" key="1">
    <source>
        <dbReference type="SAM" id="MobiDB-lite"/>
    </source>
</evidence>
<reference evidence="2" key="1">
    <citation type="submission" date="2022-08" db="EMBL/GenBank/DDBJ databases">
        <authorList>
            <person name="Gutierrez-Valencia J."/>
        </authorList>
    </citation>
    <scope>NUCLEOTIDE SEQUENCE</scope>
</reference>
<name>A0AAV0GUI1_9ROSI</name>
<dbReference type="AlphaFoldDB" id="A0AAV0GUI1"/>